<dbReference type="Proteomes" id="UP000800094">
    <property type="component" value="Unassembled WGS sequence"/>
</dbReference>
<accession>A0A6A6IXE9</accession>
<gene>
    <name evidence="2" type="ORF">BU26DRAFT_148743</name>
</gene>
<evidence type="ECO:0000313" key="3">
    <source>
        <dbReference type="Proteomes" id="UP000800094"/>
    </source>
</evidence>
<organism evidence="2 3">
    <name type="scientific">Trematosphaeria pertusa</name>
    <dbReference type="NCBI Taxonomy" id="390896"/>
    <lineage>
        <taxon>Eukaryota</taxon>
        <taxon>Fungi</taxon>
        <taxon>Dikarya</taxon>
        <taxon>Ascomycota</taxon>
        <taxon>Pezizomycotina</taxon>
        <taxon>Dothideomycetes</taxon>
        <taxon>Pleosporomycetidae</taxon>
        <taxon>Pleosporales</taxon>
        <taxon>Massarineae</taxon>
        <taxon>Trematosphaeriaceae</taxon>
        <taxon>Trematosphaeria</taxon>
    </lineage>
</organism>
<sequence length="92" mass="10330">MPWLRILDTESIFLLHPKSSVLGMCSPGRPDTRLNKDVLNFIRVYRQEVTAHPIQSTPSRDLGIWDEEASPQTDATGNKAGEVGIVHEPVRH</sequence>
<feature type="region of interest" description="Disordered" evidence="1">
    <location>
        <begin position="69"/>
        <end position="92"/>
    </location>
</feature>
<protein>
    <submittedName>
        <fullName evidence="2">Uncharacterized protein</fullName>
    </submittedName>
</protein>
<evidence type="ECO:0000313" key="2">
    <source>
        <dbReference type="EMBL" id="KAF2254978.1"/>
    </source>
</evidence>
<proteinExistence type="predicted"/>
<dbReference type="RefSeq" id="XP_033689982.1">
    <property type="nucleotide sequence ID" value="XM_033819939.1"/>
</dbReference>
<dbReference type="EMBL" id="ML987190">
    <property type="protein sequence ID" value="KAF2254978.1"/>
    <property type="molecule type" value="Genomic_DNA"/>
</dbReference>
<dbReference type="GeneID" id="54573269"/>
<reference evidence="2" key="1">
    <citation type="journal article" date="2020" name="Stud. Mycol.">
        <title>101 Dothideomycetes genomes: a test case for predicting lifestyles and emergence of pathogens.</title>
        <authorList>
            <person name="Haridas S."/>
            <person name="Albert R."/>
            <person name="Binder M."/>
            <person name="Bloem J."/>
            <person name="Labutti K."/>
            <person name="Salamov A."/>
            <person name="Andreopoulos B."/>
            <person name="Baker S."/>
            <person name="Barry K."/>
            <person name="Bills G."/>
            <person name="Bluhm B."/>
            <person name="Cannon C."/>
            <person name="Castanera R."/>
            <person name="Culley D."/>
            <person name="Daum C."/>
            <person name="Ezra D."/>
            <person name="Gonzalez J."/>
            <person name="Henrissat B."/>
            <person name="Kuo A."/>
            <person name="Liang C."/>
            <person name="Lipzen A."/>
            <person name="Lutzoni F."/>
            <person name="Magnuson J."/>
            <person name="Mondo S."/>
            <person name="Nolan M."/>
            <person name="Ohm R."/>
            <person name="Pangilinan J."/>
            <person name="Park H.-J."/>
            <person name="Ramirez L."/>
            <person name="Alfaro M."/>
            <person name="Sun H."/>
            <person name="Tritt A."/>
            <person name="Yoshinaga Y."/>
            <person name="Zwiers L.-H."/>
            <person name="Turgeon B."/>
            <person name="Goodwin S."/>
            <person name="Spatafora J."/>
            <person name="Crous P."/>
            <person name="Grigoriev I."/>
        </authorList>
    </citation>
    <scope>NUCLEOTIDE SEQUENCE</scope>
    <source>
        <strain evidence="2">CBS 122368</strain>
    </source>
</reference>
<dbReference type="AlphaFoldDB" id="A0A6A6IXE9"/>
<evidence type="ECO:0000256" key="1">
    <source>
        <dbReference type="SAM" id="MobiDB-lite"/>
    </source>
</evidence>
<name>A0A6A6IXE9_9PLEO</name>
<keyword evidence="3" id="KW-1185">Reference proteome</keyword>